<name>A0A9U8DZU7_BIOGL</name>
<protein>
    <submittedName>
        <fullName evidence="3">Uncharacterized protein LOC106055757 isoform X1</fullName>
    </submittedName>
</protein>
<organism evidence="2 3">
    <name type="scientific">Biomphalaria glabrata</name>
    <name type="common">Bloodfluke planorb</name>
    <name type="synonym">Freshwater snail</name>
    <dbReference type="NCBI Taxonomy" id="6526"/>
    <lineage>
        <taxon>Eukaryota</taxon>
        <taxon>Metazoa</taxon>
        <taxon>Spiralia</taxon>
        <taxon>Lophotrochozoa</taxon>
        <taxon>Mollusca</taxon>
        <taxon>Gastropoda</taxon>
        <taxon>Heterobranchia</taxon>
        <taxon>Euthyneura</taxon>
        <taxon>Panpulmonata</taxon>
        <taxon>Hygrophila</taxon>
        <taxon>Lymnaeoidea</taxon>
        <taxon>Planorbidae</taxon>
        <taxon>Biomphalaria</taxon>
    </lineage>
</organism>
<keyword evidence="1" id="KW-0732">Signal</keyword>
<accession>A0A9U8DZU7</accession>
<gene>
    <name evidence="3" type="primary">LOC106055757</name>
</gene>
<dbReference type="GeneID" id="106055757"/>
<dbReference type="Proteomes" id="UP001165740">
    <property type="component" value="Chromosome 15"/>
</dbReference>
<sequence>MYLALCFVVTLAGINAVPLTSGGVSTELYGDPLTHDQIIQLIKDHMNNKRQQLSLYGDPLTHDQIIQLIKDHLNTKRQQLWENPLTHDQIIQLIKDNISTTRRDNLLQSAAYRQLIQHVYGTINPLISISTIDQPFWSALIHDLGYHEILDILGEIWKVR</sequence>
<feature type="signal peptide" evidence="1">
    <location>
        <begin position="1"/>
        <end position="16"/>
    </location>
</feature>
<dbReference type="RefSeq" id="XP_013067644.2">
    <property type="nucleotide sequence ID" value="XM_013212190.2"/>
</dbReference>
<feature type="chain" id="PRO_5040732261" evidence="1">
    <location>
        <begin position="17"/>
        <end position="160"/>
    </location>
</feature>
<dbReference type="OrthoDB" id="2021019at2759"/>
<dbReference type="AlphaFoldDB" id="A0A9U8DZU7"/>
<reference evidence="3" key="1">
    <citation type="submission" date="2025-08" db="UniProtKB">
        <authorList>
            <consortium name="RefSeq"/>
        </authorList>
    </citation>
    <scope>IDENTIFICATION</scope>
</reference>
<proteinExistence type="predicted"/>
<evidence type="ECO:0000313" key="2">
    <source>
        <dbReference type="Proteomes" id="UP001165740"/>
    </source>
</evidence>
<evidence type="ECO:0000256" key="1">
    <source>
        <dbReference type="SAM" id="SignalP"/>
    </source>
</evidence>
<evidence type="ECO:0000313" key="3">
    <source>
        <dbReference type="RefSeq" id="XP_013067644.2"/>
    </source>
</evidence>
<keyword evidence="2" id="KW-1185">Reference proteome</keyword>
<dbReference type="KEGG" id="bgt:106055757"/>